<reference evidence="1" key="1">
    <citation type="submission" date="2020-04" db="EMBL/GenBank/DDBJ databases">
        <title>A chromosome-scale assembly and high-density genetic map of the yellow drum (Nibea albiflora) genome.</title>
        <authorList>
            <person name="Xu D."/>
            <person name="Zhang W."/>
            <person name="Chen R."/>
            <person name="Tan P."/>
            <person name="Wang L."/>
            <person name="Song H."/>
            <person name="Tian L."/>
            <person name="Zhu Q."/>
            <person name="Wang B."/>
        </authorList>
    </citation>
    <scope>NUCLEOTIDE SEQUENCE</scope>
    <source>
        <strain evidence="1">ZJHYS-2018</strain>
    </source>
</reference>
<accession>A0ACB7EMF5</accession>
<keyword evidence="2" id="KW-1185">Reference proteome</keyword>
<evidence type="ECO:0000313" key="2">
    <source>
        <dbReference type="Proteomes" id="UP000805704"/>
    </source>
</evidence>
<proteinExistence type="predicted"/>
<organism evidence="1 2">
    <name type="scientific">Nibea albiflora</name>
    <name type="common">Yellow drum</name>
    <name type="synonym">Corvina albiflora</name>
    <dbReference type="NCBI Taxonomy" id="240163"/>
    <lineage>
        <taxon>Eukaryota</taxon>
        <taxon>Metazoa</taxon>
        <taxon>Chordata</taxon>
        <taxon>Craniata</taxon>
        <taxon>Vertebrata</taxon>
        <taxon>Euteleostomi</taxon>
        <taxon>Actinopterygii</taxon>
        <taxon>Neopterygii</taxon>
        <taxon>Teleostei</taxon>
        <taxon>Neoteleostei</taxon>
        <taxon>Acanthomorphata</taxon>
        <taxon>Eupercaria</taxon>
        <taxon>Sciaenidae</taxon>
        <taxon>Nibea</taxon>
    </lineage>
</organism>
<gene>
    <name evidence="1" type="ORF">GBF38_015665</name>
</gene>
<dbReference type="EMBL" id="CM024793">
    <property type="protein sequence ID" value="KAG8003012.1"/>
    <property type="molecule type" value="Genomic_DNA"/>
</dbReference>
<name>A0ACB7EMF5_NIBAL</name>
<feature type="non-terminal residue" evidence="1">
    <location>
        <position position="166"/>
    </location>
</feature>
<dbReference type="Proteomes" id="UP000805704">
    <property type="component" value="Chromosome 5"/>
</dbReference>
<feature type="non-terminal residue" evidence="1">
    <location>
        <position position="1"/>
    </location>
</feature>
<protein>
    <submittedName>
        <fullName evidence="1">Uncharacterized protein</fullName>
    </submittedName>
</protein>
<comment type="caution">
    <text evidence="1">The sequence shown here is derived from an EMBL/GenBank/DDBJ whole genome shotgun (WGS) entry which is preliminary data.</text>
</comment>
<evidence type="ECO:0000313" key="1">
    <source>
        <dbReference type="EMBL" id="KAG8003012.1"/>
    </source>
</evidence>
<sequence>TGTLLYVGLTLLIMIFILSAAVLIYCRKTGCEPKGPPQEAEYANVTETEDDSSKLTYSVVHLSNGAAAPLNSAPRGDADNAAYSVLQAAASSDDRHAEHASAPLSNHSETKLDSWTFSNISPINLHTDNNTEFNLHFRRLHTFINTDLHFRKLHTFINTDTSCTSR</sequence>